<gene>
    <name evidence="1" type="ORF">G7034_10420</name>
</gene>
<accession>A0A967E3F9</accession>
<dbReference type="PROSITE" id="PS51257">
    <property type="entry name" value="PROKAR_LIPOPROTEIN"/>
    <property type="match status" value="1"/>
</dbReference>
<keyword evidence="2" id="KW-1185">Reference proteome</keyword>
<dbReference type="RefSeq" id="WP_223177621.1">
    <property type="nucleotide sequence ID" value="NZ_JAANAS010000094.1"/>
</dbReference>
<protein>
    <submittedName>
        <fullName evidence="1">Deoxyribose-phosphate aldolase</fullName>
    </submittedName>
</protein>
<dbReference type="Proteomes" id="UP000643701">
    <property type="component" value="Unassembled WGS sequence"/>
</dbReference>
<evidence type="ECO:0000313" key="1">
    <source>
        <dbReference type="EMBL" id="NGZ90664.1"/>
    </source>
</evidence>
<comment type="caution">
    <text evidence="1">The sequence shown here is derived from an EMBL/GenBank/DDBJ whole genome shotgun (WGS) entry which is preliminary data.</text>
</comment>
<dbReference type="EMBL" id="JAANAS010000094">
    <property type="protein sequence ID" value="NGZ90664.1"/>
    <property type="molecule type" value="Genomic_DNA"/>
</dbReference>
<sequence>MIKQLLFITFILIGLASCENSENLNVNSIIDEAIFQSGTHHFANARVKFDFRGITYTSHGKCGKFVFKREFSKDSAFIEDEFNQKRLRRKVNHQQVTLVDSLANLYAESINSVFYFVQLPYRLNDKATQKKLIGTENIKGKDYHKIKVSFEEEGGGEDFEDTYIYWINKTSFKVDYLAYSFLINGGGVRFREAVNFKEVNHIQFADYRNYKPNKNEKVKVENLGKLYENEKLKLVSTIKKTKIEVELLENGCE</sequence>
<dbReference type="Pfam" id="PF20113">
    <property type="entry name" value="DUF6503"/>
    <property type="match status" value="1"/>
</dbReference>
<organism evidence="1 2">
    <name type="scientific">Psychroflexus maritimus</name>
    <dbReference type="NCBI Taxonomy" id="2714865"/>
    <lineage>
        <taxon>Bacteria</taxon>
        <taxon>Pseudomonadati</taxon>
        <taxon>Bacteroidota</taxon>
        <taxon>Flavobacteriia</taxon>
        <taxon>Flavobacteriales</taxon>
        <taxon>Flavobacteriaceae</taxon>
        <taxon>Psychroflexus</taxon>
    </lineage>
</organism>
<evidence type="ECO:0000313" key="2">
    <source>
        <dbReference type="Proteomes" id="UP000643701"/>
    </source>
</evidence>
<dbReference type="AlphaFoldDB" id="A0A967E3F9"/>
<name>A0A967E3F9_9FLAO</name>
<dbReference type="InterPro" id="IPR045444">
    <property type="entry name" value="DUF6503"/>
</dbReference>
<proteinExistence type="predicted"/>
<reference evidence="1" key="1">
    <citation type="submission" date="2020-03" db="EMBL/GenBank/DDBJ databases">
        <title>Psychroflexus Maritimus sp. nov., isolate from marine sediment.</title>
        <authorList>
            <person name="Zhong Y.-L."/>
        </authorList>
    </citation>
    <scope>NUCLEOTIDE SEQUENCE</scope>
    <source>
        <strain evidence="1">C1</strain>
    </source>
</reference>